<evidence type="ECO:0000313" key="4">
    <source>
        <dbReference type="Proteomes" id="UP000433493"/>
    </source>
</evidence>
<dbReference type="OrthoDB" id="9908550at2"/>
<sequence>MTETGNIPSWDAQREAAPERPSIPTGLIKEQRIDRPQRVMVAYYLALFGTLCFLGVLLIAILHIDQIRESFIAVLNDNLEEDYAQEDKEKAVYIMLGIMGILALMVTLGLLMAATSVKASKNSAGRIIMFILLALFIPAAFLVASLREENALELVLGALAALAFLAAAVLYQGTAVTTWLRQSDKAPATPITAFHDTSGRPIEELTKLRTGRAESKEAVSEEAQADQIDLENLKVPEDGFEDTTREA</sequence>
<accession>A0A7J5BAM6</accession>
<feature type="transmembrane region" description="Helical" evidence="2">
    <location>
        <begin position="41"/>
        <end position="64"/>
    </location>
</feature>
<keyword evidence="2" id="KW-0812">Transmembrane</keyword>
<dbReference type="AlphaFoldDB" id="A0A7J5BAM6"/>
<keyword evidence="4" id="KW-1185">Reference proteome</keyword>
<protein>
    <submittedName>
        <fullName evidence="3">Uncharacterized protein</fullName>
    </submittedName>
</protein>
<dbReference type="RefSeq" id="WP_158052154.1">
    <property type="nucleotide sequence ID" value="NZ_WBKB01000004.1"/>
</dbReference>
<reference evidence="3 4" key="1">
    <citation type="submission" date="2019-09" db="EMBL/GenBank/DDBJ databases">
        <title>Phylogeny of genus Pseudoclavibacter and closely related genus.</title>
        <authorList>
            <person name="Li Y."/>
        </authorList>
    </citation>
    <scope>NUCLEOTIDE SEQUENCE [LARGE SCALE GENOMIC DNA]</scope>
    <source>
        <strain evidence="3 4">KCTC 13959</strain>
    </source>
</reference>
<comment type="caution">
    <text evidence="3">The sequence shown here is derived from an EMBL/GenBank/DDBJ whole genome shotgun (WGS) entry which is preliminary data.</text>
</comment>
<feature type="transmembrane region" description="Helical" evidence="2">
    <location>
        <begin position="91"/>
        <end position="115"/>
    </location>
</feature>
<name>A0A7J5BAM6_9MICO</name>
<feature type="transmembrane region" description="Helical" evidence="2">
    <location>
        <begin position="152"/>
        <end position="171"/>
    </location>
</feature>
<gene>
    <name evidence="3" type="ORF">F8O05_07615</name>
</gene>
<feature type="region of interest" description="Disordered" evidence="1">
    <location>
        <begin position="1"/>
        <end position="21"/>
    </location>
</feature>
<feature type="region of interest" description="Disordered" evidence="1">
    <location>
        <begin position="209"/>
        <end position="247"/>
    </location>
</feature>
<feature type="transmembrane region" description="Helical" evidence="2">
    <location>
        <begin position="127"/>
        <end position="146"/>
    </location>
</feature>
<evidence type="ECO:0000256" key="1">
    <source>
        <dbReference type="SAM" id="MobiDB-lite"/>
    </source>
</evidence>
<proteinExistence type="predicted"/>
<keyword evidence="2" id="KW-1133">Transmembrane helix</keyword>
<organism evidence="3 4">
    <name type="scientific">Gulosibacter chungangensis</name>
    <dbReference type="NCBI Taxonomy" id="979746"/>
    <lineage>
        <taxon>Bacteria</taxon>
        <taxon>Bacillati</taxon>
        <taxon>Actinomycetota</taxon>
        <taxon>Actinomycetes</taxon>
        <taxon>Micrococcales</taxon>
        <taxon>Microbacteriaceae</taxon>
        <taxon>Gulosibacter</taxon>
    </lineage>
</organism>
<dbReference type="EMBL" id="WBKB01000004">
    <property type="protein sequence ID" value="KAB1643105.1"/>
    <property type="molecule type" value="Genomic_DNA"/>
</dbReference>
<evidence type="ECO:0000256" key="2">
    <source>
        <dbReference type="SAM" id="Phobius"/>
    </source>
</evidence>
<keyword evidence="2" id="KW-0472">Membrane</keyword>
<feature type="compositionally biased region" description="Basic and acidic residues" evidence="1">
    <location>
        <begin position="231"/>
        <end position="247"/>
    </location>
</feature>
<feature type="compositionally biased region" description="Basic and acidic residues" evidence="1">
    <location>
        <begin position="209"/>
        <end position="219"/>
    </location>
</feature>
<evidence type="ECO:0000313" key="3">
    <source>
        <dbReference type="EMBL" id="KAB1643105.1"/>
    </source>
</evidence>
<dbReference type="Proteomes" id="UP000433493">
    <property type="component" value="Unassembled WGS sequence"/>
</dbReference>